<evidence type="ECO:0000256" key="5">
    <source>
        <dbReference type="ARBA" id="ARBA00023077"/>
    </source>
</evidence>
<comment type="similarity">
    <text evidence="8 9">Belongs to the TonB-dependent receptor family.</text>
</comment>
<dbReference type="CDD" id="cd01347">
    <property type="entry name" value="ligand_gated_channel"/>
    <property type="match status" value="1"/>
</dbReference>
<comment type="caution">
    <text evidence="12">The sequence shown here is derived from an EMBL/GenBank/DDBJ whole genome shotgun (WGS) entry which is preliminary data.</text>
</comment>
<evidence type="ECO:0000313" key="12">
    <source>
        <dbReference type="EMBL" id="MYL25922.1"/>
    </source>
</evidence>
<reference evidence="12 13" key="1">
    <citation type="submission" date="2019-11" db="EMBL/GenBank/DDBJ databases">
        <title>Genome sequences of 17 halophilic strains isolated from different environments.</title>
        <authorList>
            <person name="Furrow R.E."/>
        </authorList>
    </citation>
    <scope>NUCLEOTIDE SEQUENCE [LARGE SCALE GENOMIC DNA]</scope>
    <source>
        <strain evidence="12 13">22507_15_FS</strain>
    </source>
</reference>
<sequence>MQLKPFNAGRLSDAIPGTMGVLGLAMAPALALGQDTNTGVMALNEVVVEAVAPAPGSPLMQAAQIDVLQGEDKDRRESATLGQTLDHLPGVDTVSAGNQAGKPVIRGLSGNRVRILSDGIAVDHQQFGTRHSPNVEPFLSERIEVVRGVSSILYGSDALGGAVDVQPLPLTFSSDGSRHNRGEALLGHATNNDQNDLGLKGTSQGKHWSFAAGIIHRDAGDVTVPDDRTFFPPPPSDAGKRRAPAYTGSLEYTDFDQTNGQLGVGYRGAFGEVRMRYTGWRNEHNFLLPPPAGNKPPGQGPEGIGQNLENDELRLDATLPVNDTWTLQPTLAWQNNLRQSNAAGVPRDALFDGTLDIEFDQYTTRLEARHGQLAFLDAGRMGIEYRTKQQVSRGTTQLTPGGRVNNVGLFAFEERTLGRLTLQAGLRQDWTETIAKSSKTAAPTSFSGSDSNDYSVTSGSFGGSYALTDNLTLASNIGRGFRAPTLFELHADGVHAGVAAVQKGNDDLDAEKSLNTDLSLRWRSHQTSASATVYRNAIDNYIYLHDTGNTQDALPVFQYQQTDAVLTGVELTARAQMTETLELSTTYSAVDGENDQTGEDLPLQPADELLVEGTWTPGNWGWARSPYVRLGLRHNASREAAPGEPFAQFDNAPFGTASTDAYTVADLALGFSVDGVTGAPMRFSLEVRNLTDKTYRDFLDTYKGYALSPGRDVRMTLRVPLGG</sequence>
<evidence type="ECO:0000256" key="3">
    <source>
        <dbReference type="ARBA" id="ARBA00022452"/>
    </source>
</evidence>
<dbReference type="GO" id="GO:0015344">
    <property type="term" value="F:siderophore uptake transmembrane transporter activity"/>
    <property type="evidence" value="ECO:0007669"/>
    <property type="project" value="TreeGrafter"/>
</dbReference>
<evidence type="ECO:0000259" key="10">
    <source>
        <dbReference type="Pfam" id="PF00593"/>
    </source>
</evidence>
<dbReference type="PROSITE" id="PS52016">
    <property type="entry name" value="TONB_DEPENDENT_REC_3"/>
    <property type="match status" value="1"/>
</dbReference>
<evidence type="ECO:0000256" key="1">
    <source>
        <dbReference type="ARBA" id="ARBA00004571"/>
    </source>
</evidence>
<dbReference type="GO" id="GO:0044718">
    <property type="term" value="P:siderophore transmembrane transport"/>
    <property type="evidence" value="ECO:0007669"/>
    <property type="project" value="TreeGrafter"/>
</dbReference>
<accession>A0A9X4Y9Z1</accession>
<proteinExistence type="inferred from homology"/>
<dbReference type="Pfam" id="PF07715">
    <property type="entry name" value="Plug"/>
    <property type="match status" value="1"/>
</dbReference>
<evidence type="ECO:0000256" key="6">
    <source>
        <dbReference type="ARBA" id="ARBA00023136"/>
    </source>
</evidence>
<dbReference type="InterPro" id="IPR037066">
    <property type="entry name" value="Plug_dom_sf"/>
</dbReference>
<dbReference type="InterPro" id="IPR012910">
    <property type="entry name" value="Plug_dom"/>
</dbReference>
<evidence type="ECO:0000256" key="9">
    <source>
        <dbReference type="RuleBase" id="RU003357"/>
    </source>
</evidence>
<feature type="domain" description="TonB-dependent receptor plug" evidence="11">
    <location>
        <begin position="62"/>
        <end position="162"/>
    </location>
</feature>
<evidence type="ECO:0000259" key="11">
    <source>
        <dbReference type="Pfam" id="PF07715"/>
    </source>
</evidence>
<keyword evidence="13" id="KW-1185">Reference proteome</keyword>
<comment type="subcellular location">
    <subcellularLocation>
        <location evidence="1 8">Cell outer membrane</location>
        <topology evidence="1 8">Multi-pass membrane protein</topology>
    </subcellularLocation>
</comment>
<keyword evidence="4 8" id="KW-0812">Transmembrane</keyword>
<keyword evidence="6 8" id="KW-0472">Membrane</keyword>
<evidence type="ECO:0000256" key="2">
    <source>
        <dbReference type="ARBA" id="ARBA00022448"/>
    </source>
</evidence>
<dbReference type="OrthoDB" id="784582at2"/>
<gene>
    <name evidence="12" type="ORF">GLW01_03855</name>
</gene>
<dbReference type="PANTHER" id="PTHR30069:SF40">
    <property type="entry name" value="TONB-DEPENDENT RECEPTOR NMB0964-RELATED"/>
    <property type="match status" value="1"/>
</dbReference>
<dbReference type="Gene3D" id="2.170.130.10">
    <property type="entry name" value="TonB-dependent receptor, plug domain"/>
    <property type="match status" value="1"/>
</dbReference>
<evidence type="ECO:0000256" key="8">
    <source>
        <dbReference type="PROSITE-ProRule" id="PRU01360"/>
    </source>
</evidence>
<dbReference type="RefSeq" id="WP_160898194.1">
    <property type="nucleotide sequence ID" value="NZ_WMEX01000002.1"/>
</dbReference>
<keyword evidence="12" id="KW-0675">Receptor</keyword>
<organism evidence="12 13">
    <name type="scientific">Vreelandella halophila</name>
    <dbReference type="NCBI Taxonomy" id="86177"/>
    <lineage>
        <taxon>Bacteria</taxon>
        <taxon>Pseudomonadati</taxon>
        <taxon>Pseudomonadota</taxon>
        <taxon>Gammaproteobacteria</taxon>
        <taxon>Oceanospirillales</taxon>
        <taxon>Halomonadaceae</taxon>
        <taxon>Vreelandella</taxon>
    </lineage>
</organism>
<dbReference type="Proteomes" id="UP000460751">
    <property type="component" value="Unassembled WGS sequence"/>
</dbReference>
<dbReference type="Gene3D" id="2.40.170.20">
    <property type="entry name" value="TonB-dependent receptor, beta-barrel domain"/>
    <property type="match status" value="1"/>
</dbReference>
<name>A0A9X4Y9Z1_9GAMM</name>
<dbReference type="Pfam" id="PF00593">
    <property type="entry name" value="TonB_dep_Rec_b-barrel"/>
    <property type="match status" value="1"/>
</dbReference>
<dbReference type="InterPro" id="IPR036942">
    <property type="entry name" value="Beta-barrel_TonB_sf"/>
</dbReference>
<dbReference type="InterPro" id="IPR039426">
    <property type="entry name" value="TonB-dep_rcpt-like"/>
</dbReference>
<dbReference type="InterPro" id="IPR000531">
    <property type="entry name" value="Beta-barrel_TonB"/>
</dbReference>
<dbReference type="SUPFAM" id="SSF56935">
    <property type="entry name" value="Porins"/>
    <property type="match status" value="1"/>
</dbReference>
<keyword evidence="7 8" id="KW-0998">Cell outer membrane</keyword>
<dbReference type="EMBL" id="WMEX01000002">
    <property type="protein sequence ID" value="MYL25922.1"/>
    <property type="molecule type" value="Genomic_DNA"/>
</dbReference>
<feature type="domain" description="TonB-dependent receptor-like beta-barrel" evidence="10">
    <location>
        <begin position="267"/>
        <end position="690"/>
    </location>
</feature>
<keyword evidence="3 8" id="KW-1134">Transmembrane beta strand</keyword>
<protein>
    <submittedName>
        <fullName evidence="12">TonB-dependent receptor</fullName>
    </submittedName>
</protein>
<dbReference type="GO" id="GO:0009279">
    <property type="term" value="C:cell outer membrane"/>
    <property type="evidence" value="ECO:0007669"/>
    <property type="project" value="UniProtKB-SubCell"/>
</dbReference>
<dbReference type="PANTHER" id="PTHR30069">
    <property type="entry name" value="TONB-DEPENDENT OUTER MEMBRANE RECEPTOR"/>
    <property type="match status" value="1"/>
</dbReference>
<keyword evidence="5 9" id="KW-0798">TonB box</keyword>
<evidence type="ECO:0000256" key="7">
    <source>
        <dbReference type="ARBA" id="ARBA00023237"/>
    </source>
</evidence>
<evidence type="ECO:0000256" key="4">
    <source>
        <dbReference type="ARBA" id="ARBA00022692"/>
    </source>
</evidence>
<dbReference type="AlphaFoldDB" id="A0A9X4Y9Z1"/>
<evidence type="ECO:0000313" key="13">
    <source>
        <dbReference type="Proteomes" id="UP000460751"/>
    </source>
</evidence>
<keyword evidence="2 8" id="KW-0813">Transport</keyword>